<feature type="transmembrane region" description="Helical" evidence="8">
    <location>
        <begin position="63"/>
        <end position="88"/>
    </location>
</feature>
<dbReference type="Pfam" id="PF07690">
    <property type="entry name" value="MFS_1"/>
    <property type="match status" value="1"/>
</dbReference>
<evidence type="ECO:0000256" key="8">
    <source>
        <dbReference type="SAM" id="Phobius"/>
    </source>
</evidence>
<evidence type="ECO:0000256" key="6">
    <source>
        <dbReference type="ARBA" id="ARBA00023251"/>
    </source>
</evidence>
<dbReference type="EMBL" id="FNIE01000005">
    <property type="protein sequence ID" value="SDN76958.1"/>
    <property type="molecule type" value="Genomic_DNA"/>
</dbReference>
<sequence length="503" mass="49411">MTPEPSAGSSGRSDARTGRTSRTASPFRTGVAGRTGSALGAETADRTGVRLGEAAGAPHGSPALALVAALLGFFVVSLDASIVSVALPAIGGELHGGLTALQWVVDGYTLALAALMLSTGALSDRVGAGRAFCGGVVLFTAASAACGLAPGLAVLVGARVVQGAAAAVVLPSSLALVRQAFPDAAGRGRAISLWAAGGSVAVALGPVAGGALTSAWSWRGIFFVNLPVGAVALLLAARTGRSPRRRTPLDLPGQATAVVALAALTYAVIEGGRAGLLAGAVAAVAFAGFLRIESRHPHPVVPLGLFGERALTVSLAAGAAVSFAFFGAFFALSLYFQQVRGESALTTGLLFLPMTMLISSVNVISGKAADRYGPRAPMAVGQAVAAGGLLLLLTAGAGTPSVLVALAMIPFGAGAAFAVPALTAAAMGAVAAERAGMAAGLLNACRQVAAGLSVAVFGSLVSGTPHGFRLAGLHEGFAAAALLLALTAGFALRASSHPPRPAP</sequence>
<protein>
    <submittedName>
        <fullName evidence="10">MFS transporter, DHA2 family, methylenomycin A resistance protein</fullName>
    </submittedName>
</protein>
<feature type="transmembrane region" description="Helical" evidence="8">
    <location>
        <begin position="218"/>
        <end position="237"/>
    </location>
</feature>
<evidence type="ECO:0000256" key="4">
    <source>
        <dbReference type="ARBA" id="ARBA00022989"/>
    </source>
</evidence>
<organism evidence="10 11">
    <name type="scientific">Actinacidiphila guanduensis</name>
    <dbReference type="NCBI Taxonomy" id="310781"/>
    <lineage>
        <taxon>Bacteria</taxon>
        <taxon>Bacillati</taxon>
        <taxon>Actinomycetota</taxon>
        <taxon>Actinomycetes</taxon>
        <taxon>Kitasatosporales</taxon>
        <taxon>Streptomycetaceae</taxon>
        <taxon>Actinacidiphila</taxon>
    </lineage>
</organism>
<keyword evidence="4 8" id="KW-1133">Transmembrane helix</keyword>
<proteinExistence type="predicted"/>
<feature type="transmembrane region" description="Helical" evidence="8">
    <location>
        <begin position="343"/>
        <end position="364"/>
    </location>
</feature>
<gene>
    <name evidence="10" type="ORF">SAMN05216259_105458</name>
</gene>
<accession>A0A1H0E3V2</accession>
<comment type="subcellular location">
    <subcellularLocation>
        <location evidence="1">Cell membrane</location>
        <topology evidence="1">Multi-pass membrane protein</topology>
    </subcellularLocation>
</comment>
<dbReference type="PROSITE" id="PS50850">
    <property type="entry name" value="MFS"/>
    <property type="match status" value="1"/>
</dbReference>
<dbReference type="CDD" id="cd17321">
    <property type="entry name" value="MFS_MMR_MDR_like"/>
    <property type="match status" value="1"/>
</dbReference>
<feature type="transmembrane region" description="Helical" evidence="8">
    <location>
        <begin position="444"/>
        <end position="464"/>
    </location>
</feature>
<evidence type="ECO:0000313" key="10">
    <source>
        <dbReference type="EMBL" id="SDN76958.1"/>
    </source>
</evidence>
<dbReference type="GO" id="GO:0046677">
    <property type="term" value="P:response to antibiotic"/>
    <property type="evidence" value="ECO:0007669"/>
    <property type="project" value="UniProtKB-KW"/>
</dbReference>
<keyword evidence="11" id="KW-1185">Reference proteome</keyword>
<dbReference type="Gene3D" id="1.20.1720.10">
    <property type="entry name" value="Multidrug resistance protein D"/>
    <property type="match status" value="1"/>
</dbReference>
<dbReference type="SUPFAM" id="SSF103473">
    <property type="entry name" value="MFS general substrate transporter"/>
    <property type="match status" value="1"/>
</dbReference>
<dbReference type="GO" id="GO:0005886">
    <property type="term" value="C:plasma membrane"/>
    <property type="evidence" value="ECO:0007669"/>
    <property type="project" value="UniProtKB-SubCell"/>
</dbReference>
<dbReference type="AlphaFoldDB" id="A0A1H0E3V2"/>
<dbReference type="InterPro" id="IPR011701">
    <property type="entry name" value="MFS"/>
</dbReference>
<feature type="transmembrane region" description="Helical" evidence="8">
    <location>
        <begin position="275"/>
        <end position="292"/>
    </location>
</feature>
<keyword evidence="5 8" id="KW-0472">Membrane</keyword>
<feature type="transmembrane region" description="Helical" evidence="8">
    <location>
        <begin position="249"/>
        <end position="269"/>
    </location>
</feature>
<evidence type="ECO:0000256" key="1">
    <source>
        <dbReference type="ARBA" id="ARBA00004651"/>
    </source>
</evidence>
<dbReference type="PANTHER" id="PTHR42718:SF9">
    <property type="entry name" value="MAJOR FACILITATOR SUPERFAMILY MULTIDRUG TRANSPORTER MFSC"/>
    <property type="match status" value="1"/>
</dbReference>
<evidence type="ECO:0000256" key="5">
    <source>
        <dbReference type="ARBA" id="ARBA00023136"/>
    </source>
</evidence>
<feature type="compositionally biased region" description="Polar residues" evidence="7">
    <location>
        <begin position="7"/>
        <end position="26"/>
    </location>
</feature>
<keyword evidence="3 8" id="KW-0812">Transmembrane</keyword>
<feature type="region of interest" description="Disordered" evidence="7">
    <location>
        <begin position="1"/>
        <end position="39"/>
    </location>
</feature>
<evidence type="ECO:0000256" key="3">
    <source>
        <dbReference type="ARBA" id="ARBA00022692"/>
    </source>
</evidence>
<feature type="transmembrane region" description="Helical" evidence="8">
    <location>
        <begin position="313"/>
        <end position="337"/>
    </location>
</feature>
<dbReference type="InterPro" id="IPR036259">
    <property type="entry name" value="MFS_trans_sf"/>
</dbReference>
<name>A0A1H0E3V2_9ACTN</name>
<feature type="domain" description="Major facilitator superfamily (MFS) profile" evidence="9">
    <location>
        <begin position="65"/>
        <end position="496"/>
    </location>
</feature>
<feature type="transmembrane region" description="Helical" evidence="8">
    <location>
        <begin position="193"/>
        <end position="212"/>
    </location>
</feature>
<feature type="transmembrane region" description="Helical" evidence="8">
    <location>
        <begin position="100"/>
        <end position="119"/>
    </location>
</feature>
<feature type="transmembrane region" description="Helical" evidence="8">
    <location>
        <begin position="160"/>
        <end position="181"/>
    </location>
</feature>
<evidence type="ECO:0000259" key="9">
    <source>
        <dbReference type="PROSITE" id="PS50850"/>
    </source>
</evidence>
<dbReference type="GO" id="GO:0022857">
    <property type="term" value="F:transmembrane transporter activity"/>
    <property type="evidence" value="ECO:0007669"/>
    <property type="project" value="InterPro"/>
</dbReference>
<feature type="transmembrane region" description="Helical" evidence="8">
    <location>
        <begin position="476"/>
        <end position="494"/>
    </location>
</feature>
<evidence type="ECO:0000256" key="7">
    <source>
        <dbReference type="SAM" id="MobiDB-lite"/>
    </source>
</evidence>
<evidence type="ECO:0000313" key="11">
    <source>
        <dbReference type="Proteomes" id="UP000199341"/>
    </source>
</evidence>
<keyword evidence="2" id="KW-0813">Transport</keyword>
<feature type="transmembrane region" description="Helical" evidence="8">
    <location>
        <begin position="131"/>
        <end position="154"/>
    </location>
</feature>
<dbReference type="PANTHER" id="PTHR42718">
    <property type="entry name" value="MAJOR FACILITATOR SUPERFAMILY MULTIDRUG TRANSPORTER MFSC"/>
    <property type="match status" value="1"/>
</dbReference>
<reference evidence="10 11" key="1">
    <citation type="submission" date="2016-10" db="EMBL/GenBank/DDBJ databases">
        <authorList>
            <person name="de Groot N.N."/>
        </authorList>
    </citation>
    <scope>NUCLEOTIDE SEQUENCE [LARGE SCALE GENOMIC DNA]</scope>
    <source>
        <strain evidence="10 11">CGMCC 4.2022</strain>
    </source>
</reference>
<keyword evidence="6" id="KW-0046">Antibiotic resistance</keyword>
<evidence type="ECO:0000256" key="2">
    <source>
        <dbReference type="ARBA" id="ARBA00022448"/>
    </source>
</evidence>
<feature type="transmembrane region" description="Helical" evidence="8">
    <location>
        <begin position="403"/>
        <end position="432"/>
    </location>
</feature>
<dbReference type="Gene3D" id="1.20.1250.20">
    <property type="entry name" value="MFS general substrate transporter like domains"/>
    <property type="match status" value="1"/>
</dbReference>
<dbReference type="Proteomes" id="UP000199341">
    <property type="component" value="Unassembled WGS sequence"/>
</dbReference>
<dbReference type="InterPro" id="IPR020846">
    <property type="entry name" value="MFS_dom"/>
</dbReference>